<protein>
    <submittedName>
        <fullName evidence="1">Uncharacterized protein</fullName>
    </submittedName>
</protein>
<evidence type="ECO:0000313" key="1">
    <source>
        <dbReference type="EMBL" id="TFK72745.1"/>
    </source>
</evidence>
<name>A0ACD3B3R0_9AGAR</name>
<accession>A0ACD3B3R0</accession>
<proteinExistence type="predicted"/>
<reference evidence="1 2" key="1">
    <citation type="journal article" date="2019" name="Nat. Ecol. Evol.">
        <title>Megaphylogeny resolves global patterns of mushroom evolution.</title>
        <authorList>
            <person name="Varga T."/>
            <person name="Krizsan K."/>
            <person name="Foldi C."/>
            <person name="Dima B."/>
            <person name="Sanchez-Garcia M."/>
            <person name="Sanchez-Ramirez S."/>
            <person name="Szollosi G.J."/>
            <person name="Szarkandi J.G."/>
            <person name="Papp V."/>
            <person name="Albert L."/>
            <person name="Andreopoulos W."/>
            <person name="Angelini C."/>
            <person name="Antonin V."/>
            <person name="Barry K.W."/>
            <person name="Bougher N.L."/>
            <person name="Buchanan P."/>
            <person name="Buyck B."/>
            <person name="Bense V."/>
            <person name="Catcheside P."/>
            <person name="Chovatia M."/>
            <person name="Cooper J."/>
            <person name="Damon W."/>
            <person name="Desjardin D."/>
            <person name="Finy P."/>
            <person name="Geml J."/>
            <person name="Haridas S."/>
            <person name="Hughes K."/>
            <person name="Justo A."/>
            <person name="Karasinski D."/>
            <person name="Kautmanova I."/>
            <person name="Kiss B."/>
            <person name="Kocsube S."/>
            <person name="Kotiranta H."/>
            <person name="LaButti K.M."/>
            <person name="Lechner B.E."/>
            <person name="Liimatainen K."/>
            <person name="Lipzen A."/>
            <person name="Lukacs Z."/>
            <person name="Mihaltcheva S."/>
            <person name="Morgado L.N."/>
            <person name="Niskanen T."/>
            <person name="Noordeloos M.E."/>
            <person name="Ohm R.A."/>
            <person name="Ortiz-Santana B."/>
            <person name="Ovrebo C."/>
            <person name="Racz N."/>
            <person name="Riley R."/>
            <person name="Savchenko A."/>
            <person name="Shiryaev A."/>
            <person name="Soop K."/>
            <person name="Spirin V."/>
            <person name="Szebenyi C."/>
            <person name="Tomsovsky M."/>
            <person name="Tulloss R.E."/>
            <person name="Uehling J."/>
            <person name="Grigoriev I.V."/>
            <person name="Vagvolgyi C."/>
            <person name="Papp T."/>
            <person name="Martin F.M."/>
            <person name="Miettinen O."/>
            <person name="Hibbett D.S."/>
            <person name="Nagy L.G."/>
        </authorList>
    </citation>
    <scope>NUCLEOTIDE SEQUENCE [LARGE SCALE GENOMIC DNA]</scope>
    <source>
        <strain evidence="1 2">NL-1719</strain>
    </source>
</reference>
<sequence>MGKLLIVEALCRRVDAIPAQRHCQRLQRQLGAQIDRYRRQRNAQDSGSNPDKISKYRSSRPFCYSSNKPSPPASPDTPPNGTPPGLPARSYHTTAWTLTTTMQCPQRP</sequence>
<dbReference type="EMBL" id="ML208282">
    <property type="protein sequence ID" value="TFK72745.1"/>
    <property type="molecule type" value="Genomic_DNA"/>
</dbReference>
<evidence type="ECO:0000313" key="2">
    <source>
        <dbReference type="Proteomes" id="UP000308600"/>
    </source>
</evidence>
<gene>
    <name evidence="1" type="ORF">BDN72DRAFT_295936</name>
</gene>
<organism evidence="1 2">
    <name type="scientific">Pluteus cervinus</name>
    <dbReference type="NCBI Taxonomy" id="181527"/>
    <lineage>
        <taxon>Eukaryota</taxon>
        <taxon>Fungi</taxon>
        <taxon>Dikarya</taxon>
        <taxon>Basidiomycota</taxon>
        <taxon>Agaricomycotina</taxon>
        <taxon>Agaricomycetes</taxon>
        <taxon>Agaricomycetidae</taxon>
        <taxon>Agaricales</taxon>
        <taxon>Pluteineae</taxon>
        <taxon>Pluteaceae</taxon>
        <taxon>Pluteus</taxon>
    </lineage>
</organism>
<dbReference type="Proteomes" id="UP000308600">
    <property type="component" value="Unassembled WGS sequence"/>
</dbReference>
<keyword evidence="2" id="KW-1185">Reference proteome</keyword>